<dbReference type="Gene3D" id="3.50.50.60">
    <property type="entry name" value="FAD/NAD(P)-binding domain"/>
    <property type="match status" value="2"/>
</dbReference>
<dbReference type="Proteomes" id="UP001172159">
    <property type="component" value="Unassembled WGS sequence"/>
</dbReference>
<dbReference type="AlphaFoldDB" id="A0AA39ZUX5"/>
<feature type="domain" description="FAD dependent oxidoreductase" evidence="2">
    <location>
        <begin position="48"/>
        <end position="193"/>
    </location>
</feature>
<feature type="domain" description="FAD dependent oxidoreductase" evidence="2">
    <location>
        <begin position="226"/>
        <end position="330"/>
    </location>
</feature>
<dbReference type="Gene3D" id="3.30.9.10">
    <property type="entry name" value="D-Amino Acid Oxidase, subunit A, domain 2"/>
    <property type="match status" value="2"/>
</dbReference>
<dbReference type="PANTHER" id="PTHR13847:SF284">
    <property type="entry name" value="FAD DEPENDENT OXIDOREDUCTASE DOMAIN-CONTAINING PROTEIN"/>
    <property type="match status" value="1"/>
</dbReference>
<proteinExistence type="predicted"/>
<dbReference type="GO" id="GO:0005737">
    <property type="term" value="C:cytoplasm"/>
    <property type="evidence" value="ECO:0007669"/>
    <property type="project" value="TreeGrafter"/>
</dbReference>
<name>A0AA39ZUX5_9PEZI</name>
<dbReference type="Pfam" id="PF01266">
    <property type="entry name" value="DAO"/>
    <property type="match status" value="2"/>
</dbReference>
<dbReference type="EMBL" id="JAUKTV010000022">
    <property type="protein sequence ID" value="KAK0704113.1"/>
    <property type="molecule type" value="Genomic_DNA"/>
</dbReference>
<evidence type="ECO:0000313" key="3">
    <source>
        <dbReference type="EMBL" id="KAK0704113.1"/>
    </source>
</evidence>
<evidence type="ECO:0000313" key="4">
    <source>
        <dbReference type="Proteomes" id="UP001172159"/>
    </source>
</evidence>
<evidence type="ECO:0000256" key="1">
    <source>
        <dbReference type="SAM" id="MobiDB-lite"/>
    </source>
</evidence>
<reference evidence="3" key="1">
    <citation type="submission" date="2023-06" db="EMBL/GenBank/DDBJ databases">
        <title>Genome-scale phylogeny and comparative genomics of the fungal order Sordariales.</title>
        <authorList>
            <consortium name="Lawrence Berkeley National Laboratory"/>
            <person name="Hensen N."/>
            <person name="Bonometti L."/>
            <person name="Westerberg I."/>
            <person name="Brannstrom I.O."/>
            <person name="Guillou S."/>
            <person name="Cros-Aarteil S."/>
            <person name="Calhoun S."/>
            <person name="Haridas S."/>
            <person name="Kuo A."/>
            <person name="Mondo S."/>
            <person name="Pangilinan J."/>
            <person name="Riley R."/>
            <person name="Labutti K."/>
            <person name="Andreopoulos B."/>
            <person name="Lipzen A."/>
            <person name="Chen C."/>
            <person name="Yanf M."/>
            <person name="Daum C."/>
            <person name="Ng V."/>
            <person name="Clum A."/>
            <person name="Steindorff A."/>
            <person name="Ohm R."/>
            <person name="Martin F."/>
            <person name="Silar P."/>
            <person name="Natvig D."/>
            <person name="Lalanne C."/>
            <person name="Gautier V."/>
            <person name="Ament-Velasquez S.L."/>
            <person name="Kruys A."/>
            <person name="Hutchinson M.I."/>
            <person name="Powell A.J."/>
            <person name="Barry K."/>
            <person name="Miller A.N."/>
            <person name="Grigoriev I.V."/>
            <person name="Debuchy R."/>
            <person name="Gladieux P."/>
            <person name="Thoren M.H."/>
            <person name="Johannesson H."/>
        </authorList>
    </citation>
    <scope>NUCLEOTIDE SEQUENCE</scope>
    <source>
        <strain evidence="3">CBS 540.89</strain>
    </source>
</reference>
<dbReference type="InterPro" id="IPR006076">
    <property type="entry name" value="FAD-dep_OxRdtase"/>
</dbReference>
<accession>A0AA39ZUX5</accession>
<organism evidence="3 4">
    <name type="scientific">Apiosordaria backusii</name>
    <dbReference type="NCBI Taxonomy" id="314023"/>
    <lineage>
        <taxon>Eukaryota</taxon>
        <taxon>Fungi</taxon>
        <taxon>Dikarya</taxon>
        <taxon>Ascomycota</taxon>
        <taxon>Pezizomycotina</taxon>
        <taxon>Sordariomycetes</taxon>
        <taxon>Sordariomycetidae</taxon>
        <taxon>Sordariales</taxon>
        <taxon>Lasiosphaeriaceae</taxon>
        <taxon>Apiosordaria</taxon>
    </lineage>
</organism>
<sequence length="365" mass="40492">MDRRASLPVSLPVPNPTTSYWHTLSPPPGTLPPDFRSTTGLPRHCSTVIIGSGISGASIAYNLLLNHAASSPTDPEPRVLLLEARTLCSGATGRNGGHTKAASYRSFLGHVSSLGEGEAVKIARLEYDNIKAVHNFAKQHGIECDLVEGDTVDVVYDEGQWVEAQEAVGKMRGVFSVDDPVGRYELLTKEELERDYFVHDYDYGGKREEIKGGVRPKGSEFEGDVIMGGGLVRGEEEEGLKEFGVSDDSGFNEGISEYLRETTPRYFGRDWGDDHQEGRIRREWTGIMGFSPDGFPFVGEVPGQEGLWVSSSFQGHGMVLCWMCADAVVKMMRGQDHEEELKGWFPDIFRITEERLKKRFRGRLS</sequence>
<protein>
    <submittedName>
        <fullName evidence="3">FAD dependent oxidoreductase-domain-containing protein</fullName>
    </submittedName>
</protein>
<keyword evidence="4" id="KW-1185">Reference proteome</keyword>
<evidence type="ECO:0000259" key="2">
    <source>
        <dbReference type="Pfam" id="PF01266"/>
    </source>
</evidence>
<feature type="region of interest" description="Disordered" evidence="1">
    <location>
        <begin position="1"/>
        <end position="27"/>
    </location>
</feature>
<dbReference type="PANTHER" id="PTHR13847">
    <property type="entry name" value="SARCOSINE DEHYDROGENASE-RELATED"/>
    <property type="match status" value="1"/>
</dbReference>
<gene>
    <name evidence="3" type="ORF">B0T21DRAFT_353250</name>
</gene>
<dbReference type="InterPro" id="IPR036188">
    <property type="entry name" value="FAD/NAD-bd_sf"/>
</dbReference>
<dbReference type="SUPFAM" id="SSF51905">
    <property type="entry name" value="FAD/NAD(P)-binding domain"/>
    <property type="match status" value="1"/>
</dbReference>
<comment type="caution">
    <text evidence="3">The sequence shown here is derived from an EMBL/GenBank/DDBJ whole genome shotgun (WGS) entry which is preliminary data.</text>
</comment>